<dbReference type="PANTHER" id="PTHR48053">
    <property type="entry name" value="LEUCINE RICH REPEAT FAMILY PROTEIN, EXPRESSED"/>
    <property type="match status" value="1"/>
</dbReference>
<evidence type="ECO:0000256" key="15">
    <source>
        <dbReference type="ARBA" id="ARBA00023170"/>
    </source>
</evidence>
<proteinExistence type="predicted"/>
<comment type="catalytic activity">
    <reaction evidence="18">
        <text>L-seryl-[protein] + ATP = O-phospho-L-seryl-[protein] + ADP + H(+)</text>
        <dbReference type="Rhea" id="RHEA:17989"/>
        <dbReference type="Rhea" id="RHEA-COMP:9863"/>
        <dbReference type="Rhea" id="RHEA-COMP:11604"/>
        <dbReference type="ChEBI" id="CHEBI:15378"/>
        <dbReference type="ChEBI" id="CHEBI:29999"/>
        <dbReference type="ChEBI" id="CHEBI:30616"/>
        <dbReference type="ChEBI" id="CHEBI:83421"/>
        <dbReference type="ChEBI" id="CHEBI:456216"/>
        <dbReference type="EC" id="2.7.11.1"/>
    </reaction>
</comment>
<dbReference type="PRINTS" id="PR00019">
    <property type="entry name" value="LEURICHRPT"/>
</dbReference>
<keyword evidence="12" id="KW-0067">ATP-binding</keyword>
<keyword evidence="6" id="KW-0808">Transferase</keyword>
<evidence type="ECO:0000259" key="20">
    <source>
        <dbReference type="PROSITE" id="PS50011"/>
    </source>
</evidence>
<reference evidence="21" key="1">
    <citation type="journal article" date="2015" name="Nat. Genet.">
        <title>The pineapple genome and the evolution of CAM photosynthesis.</title>
        <authorList>
            <person name="Ming R."/>
            <person name="VanBuren R."/>
            <person name="Wai C.M."/>
            <person name="Tang H."/>
            <person name="Schatz M.C."/>
            <person name="Bowers J.E."/>
            <person name="Lyons E."/>
            <person name="Wang M.L."/>
            <person name="Chen J."/>
            <person name="Biggers E."/>
            <person name="Zhang J."/>
            <person name="Huang L."/>
            <person name="Zhang L."/>
            <person name="Miao W."/>
            <person name="Zhang J."/>
            <person name="Ye Z."/>
            <person name="Miao C."/>
            <person name="Lin Z."/>
            <person name="Wang H."/>
            <person name="Zhou H."/>
            <person name="Yim W.C."/>
            <person name="Priest H.D."/>
            <person name="Zheng C."/>
            <person name="Woodhouse M."/>
            <person name="Edger P.P."/>
            <person name="Guyot R."/>
            <person name="Guo H.B."/>
            <person name="Guo H."/>
            <person name="Zheng G."/>
            <person name="Singh R."/>
            <person name="Sharma A."/>
            <person name="Min X."/>
            <person name="Zheng Y."/>
            <person name="Lee H."/>
            <person name="Gurtowski J."/>
            <person name="Sedlazeck F.J."/>
            <person name="Harkess A."/>
            <person name="McKain M.R."/>
            <person name="Liao Z."/>
            <person name="Fang J."/>
            <person name="Liu J."/>
            <person name="Zhang X."/>
            <person name="Zhang Q."/>
            <person name="Hu W."/>
            <person name="Qin Y."/>
            <person name="Wang K."/>
            <person name="Chen L.Y."/>
            <person name="Shirley N."/>
            <person name="Lin Y.R."/>
            <person name="Liu L.Y."/>
            <person name="Hernandez A.G."/>
            <person name="Wright C.L."/>
            <person name="Bulone V."/>
            <person name="Tuskan G.A."/>
            <person name="Heath K."/>
            <person name="Zee F."/>
            <person name="Moore P.H."/>
            <person name="Sunkar R."/>
            <person name="Leebens-Mack J.H."/>
            <person name="Mockler T."/>
            <person name="Bennetzen J.L."/>
            <person name="Freeling M."/>
            <person name="Sankoff D."/>
            <person name="Paterson A.H."/>
            <person name="Zhu X."/>
            <person name="Yang X."/>
            <person name="Smith J.A."/>
            <person name="Cushman J.C."/>
            <person name="Paull R.E."/>
            <person name="Yu Q."/>
        </authorList>
    </citation>
    <scope>NUCLEOTIDE SEQUENCE [LARGE SCALE GENOMIC DNA]</scope>
    <source>
        <strain evidence="21">cv. F153</strain>
    </source>
</reference>
<dbReference type="PANTHER" id="PTHR48053:SF159">
    <property type="entry name" value="PROTEIN KINASE DOMAIN-CONTAINING PROTEIN"/>
    <property type="match status" value="1"/>
</dbReference>
<evidence type="ECO:0000256" key="6">
    <source>
        <dbReference type="ARBA" id="ARBA00022679"/>
    </source>
</evidence>
<dbReference type="Pfam" id="PF00069">
    <property type="entry name" value="Pkinase"/>
    <property type="match status" value="1"/>
</dbReference>
<evidence type="ECO:0000256" key="2">
    <source>
        <dbReference type="ARBA" id="ARBA00012513"/>
    </source>
</evidence>
<dbReference type="PROSITE" id="PS50011">
    <property type="entry name" value="PROTEIN_KINASE_DOM"/>
    <property type="match status" value="1"/>
</dbReference>
<evidence type="ECO:0000256" key="8">
    <source>
        <dbReference type="ARBA" id="ARBA00022729"/>
    </source>
</evidence>
<keyword evidence="3" id="KW-0723">Serine/threonine-protein kinase</keyword>
<dbReference type="GO" id="GO:0016020">
    <property type="term" value="C:membrane"/>
    <property type="evidence" value="ECO:0007669"/>
    <property type="project" value="UniProtKB-SubCell"/>
</dbReference>
<evidence type="ECO:0000256" key="13">
    <source>
        <dbReference type="ARBA" id="ARBA00022989"/>
    </source>
</evidence>
<dbReference type="Pfam" id="PF00560">
    <property type="entry name" value="LRR_1"/>
    <property type="match status" value="7"/>
</dbReference>
<dbReference type="Gene3D" id="1.10.510.10">
    <property type="entry name" value="Transferase(Phosphotransferase) domain 1"/>
    <property type="match status" value="1"/>
</dbReference>
<keyword evidence="10" id="KW-0547">Nucleotide-binding</keyword>
<dbReference type="FunFam" id="1.10.510.10:FF:000365">
    <property type="entry name" value="Leucine-rich repeat receptor-like serine/threonine-protein kinase At1g17230"/>
    <property type="match status" value="1"/>
</dbReference>
<feature type="domain" description="Protein kinase" evidence="20">
    <location>
        <begin position="537"/>
        <end position="815"/>
    </location>
</feature>
<organism evidence="21 22">
    <name type="scientific">Ananas comosus</name>
    <name type="common">Pineapple</name>
    <name type="synonym">Ananas ananas</name>
    <dbReference type="NCBI Taxonomy" id="4615"/>
    <lineage>
        <taxon>Eukaryota</taxon>
        <taxon>Viridiplantae</taxon>
        <taxon>Streptophyta</taxon>
        <taxon>Embryophyta</taxon>
        <taxon>Tracheophyta</taxon>
        <taxon>Spermatophyta</taxon>
        <taxon>Magnoliopsida</taxon>
        <taxon>Liliopsida</taxon>
        <taxon>Poales</taxon>
        <taxon>Bromeliaceae</taxon>
        <taxon>Bromelioideae</taxon>
        <taxon>Ananas</taxon>
    </lineage>
</organism>
<keyword evidence="13" id="KW-1133">Transmembrane helix</keyword>
<evidence type="ECO:0000256" key="16">
    <source>
        <dbReference type="ARBA" id="ARBA00023180"/>
    </source>
</evidence>
<evidence type="ECO:0000256" key="17">
    <source>
        <dbReference type="ARBA" id="ARBA00047899"/>
    </source>
</evidence>
<evidence type="ECO:0000256" key="9">
    <source>
        <dbReference type="ARBA" id="ARBA00022737"/>
    </source>
</evidence>
<dbReference type="InterPro" id="IPR000719">
    <property type="entry name" value="Prot_kinase_dom"/>
</dbReference>
<dbReference type="FunFam" id="3.80.10.10:FF:000588">
    <property type="entry name" value="Leucine-rich repeat receptor-like serine/threonine-protein kinase isoform B"/>
    <property type="match status" value="1"/>
</dbReference>
<keyword evidence="14" id="KW-0472">Membrane</keyword>
<evidence type="ECO:0000313" key="21">
    <source>
        <dbReference type="Proteomes" id="UP000515123"/>
    </source>
</evidence>
<dbReference type="FunFam" id="3.80.10.10:FF:000177">
    <property type="entry name" value="Leucine-rich repeat receptor-like serine/threonine-protein kinase At1g17230"/>
    <property type="match status" value="1"/>
</dbReference>
<dbReference type="AlphaFoldDB" id="A0A6P5FKG3"/>
<dbReference type="Gene3D" id="3.80.10.10">
    <property type="entry name" value="Ribonuclease Inhibitor"/>
    <property type="match status" value="2"/>
</dbReference>
<protein>
    <recommendedName>
        <fullName evidence="2">non-specific serine/threonine protein kinase</fullName>
        <ecNumber evidence="2">2.7.11.1</ecNumber>
    </recommendedName>
</protein>
<gene>
    <name evidence="22" type="primary">LOC109715502</name>
</gene>
<evidence type="ECO:0000256" key="1">
    <source>
        <dbReference type="ARBA" id="ARBA00004479"/>
    </source>
</evidence>
<feature type="region of interest" description="Disordered" evidence="19">
    <location>
        <begin position="816"/>
        <end position="844"/>
    </location>
</feature>
<comment type="catalytic activity">
    <reaction evidence="17">
        <text>L-threonyl-[protein] + ATP = O-phospho-L-threonyl-[protein] + ADP + H(+)</text>
        <dbReference type="Rhea" id="RHEA:46608"/>
        <dbReference type="Rhea" id="RHEA-COMP:11060"/>
        <dbReference type="Rhea" id="RHEA-COMP:11605"/>
        <dbReference type="ChEBI" id="CHEBI:15378"/>
        <dbReference type="ChEBI" id="CHEBI:30013"/>
        <dbReference type="ChEBI" id="CHEBI:30616"/>
        <dbReference type="ChEBI" id="CHEBI:61977"/>
        <dbReference type="ChEBI" id="CHEBI:456216"/>
        <dbReference type="EC" id="2.7.11.1"/>
    </reaction>
</comment>
<evidence type="ECO:0000256" key="14">
    <source>
        <dbReference type="ARBA" id="ARBA00023136"/>
    </source>
</evidence>
<accession>A0A6P5FKG3</accession>
<evidence type="ECO:0000256" key="18">
    <source>
        <dbReference type="ARBA" id="ARBA00048679"/>
    </source>
</evidence>
<evidence type="ECO:0000256" key="5">
    <source>
        <dbReference type="ARBA" id="ARBA00022614"/>
    </source>
</evidence>
<name>A0A6P5FKG3_ANACO</name>
<dbReference type="Proteomes" id="UP000515123">
    <property type="component" value="Linkage group 9"/>
</dbReference>
<keyword evidence="21" id="KW-1185">Reference proteome</keyword>
<evidence type="ECO:0000256" key="19">
    <source>
        <dbReference type="SAM" id="MobiDB-lite"/>
    </source>
</evidence>
<keyword evidence="5" id="KW-0433">Leucine-rich repeat</keyword>
<dbReference type="GeneID" id="109715502"/>
<evidence type="ECO:0000256" key="7">
    <source>
        <dbReference type="ARBA" id="ARBA00022692"/>
    </source>
</evidence>
<keyword evidence="7" id="KW-0812">Transmembrane</keyword>
<dbReference type="GO" id="GO:0005524">
    <property type="term" value="F:ATP binding"/>
    <property type="evidence" value="ECO:0007669"/>
    <property type="project" value="UniProtKB-KW"/>
</dbReference>
<dbReference type="OrthoDB" id="676979at2759"/>
<evidence type="ECO:0000256" key="10">
    <source>
        <dbReference type="ARBA" id="ARBA00022741"/>
    </source>
</evidence>
<keyword evidence="8" id="KW-0732">Signal</keyword>
<keyword evidence="11" id="KW-0418">Kinase</keyword>
<comment type="subcellular location">
    <subcellularLocation>
        <location evidence="1">Membrane</location>
        <topology evidence="1">Single-pass type I membrane protein</topology>
    </subcellularLocation>
</comment>
<dbReference type="SUPFAM" id="SSF56112">
    <property type="entry name" value="Protein kinase-like (PK-like)"/>
    <property type="match status" value="1"/>
</dbReference>
<dbReference type="PROSITE" id="PS00108">
    <property type="entry name" value="PROTEIN_KINASE_ST"/>
    <property type="match status" value="1"/>
</dbReference>
<dbReference type="Gene3D" id="3.30.200.20">
    <property type="entry name" value="Phosphorylase Kinase, domain 1"/>
    <property type="match status" value="1"/>
</dbReference>
<dbReference type="EC" id="2.7.11.1" evidence="2"/>
<evidence type="ECO:0000256" key="12">
    <source>
        <dbReference type="ARBA" id="ARBA00022840"/>
    </source>
</evidence>
<reference evidence="22" key="2">
    <citation type="submission" date="2025-08" db="UniProtKB">
        <authorList>
            <consortium name="RefSeq"/>
        </authorList>
    </citation>
    <scope>IDENTIFICATION</scope>
    <source>
        <tissue evidence="22">Leaf</tissue>
    </source>
</reference>
<dbReference type="InterPro" id="IPR032675">
    <property type="entry name" value="LRR_dom_sf"/>
</dbReference>
<dbReference type="Pfam" id="PF13855">
    <property type="entry name" value="LRR_8"/>
    <property type="match status" value="1"/>
</dbReference>
<dbReference type="InterPro" id="IPR051716">
    <property type="entry name" value="Plant_RL_S/T_kinase"/>
</dbReference>
<keyword evidence="16" id="KW-0325">Glycoprotein</keyword>
<dbReference type="SUPFAM" id="SSF52058">
    <property type="entry name" value="L domain-like"/>
    <property type="match status" value="2"/>
</dbReference>
<feature type="compositionally biased region" description="Low complexity" evidence="19">
    <location>
        <begin position="816"/>
        <end position="827"/>
    </location>
</feature>
<dbReference type="InterPro" id="IPR008271">
    <property type="entry name" value="Ser/Thr_kinase_AS"/>
</dbReference>
<dbReference type="InterPro" id="IPR003591">
    <property type="entry name" value="Leu-rich_rpt_typical-subtyp"/>
</dbReference>
<dbReference type="FunFam" id="3.30.200.20:FF:000219">
    <property type="entry name" value="Leucine-rich repeat receptor-like serine/threonine-protein kinase"/>
    <property type="match status" value="1"/>
</dbReference>
<evidence type="ECO:0000256" key="4">
    <source>
        <dbReference type="ARBA" id="ARBA00022553"/>
    </source>
</evidence>
<dbReference type="Gramene" id="Aco008722.1.mrna1">
    <property type="protein sequence ID" value="Aco008722.1.mrna1"/>
    <property type="gene ID" value="Aco008722.1.path1"/>
</dbReference>
<keyword evidence="4" id="KW-0597">Phosphoprotein</keyword>
<sequence>MIALNDNGFVGGVPKELGRLSMLKRLYIYRNQLDGTIPKELGDCRSAIEIDFSENRLAGTIPGELGRIQTLRLLHLFENRLQGRIPPELGRLSLLRRIDLSINNLTGTIPLEFDNLTSLEYLQLFNNNLYGAIPPMLGANSNLSVLDLSDNRLSGSIPSHLCEDQKLIFLSLGSNELVGNIPRGVKTCKSLVQLRLGGNLLTGSLPIELSALQNLSALEMDQNRFSGPIPPEIGKFKSIERLLLSNNYFLGQLPPEIGELTELVSFNISSNQLSGPIPRELANCTKLQRLDLSRNRFSGFVPVEIGNLVNLELLKLSGNNLNGSIPSSLRSLFRLTELQMGGNRFSGHIPVELGQLTALQIALNLSYNSLDGEIPTQLGNLHLLEFLYLNDNQLEGEVPASFSELSSLLVCNLSYNNLVGSLPNIPLFQKLDNSNFLGNIGLCGMRTKPCEPISLPSSNSPAIWAKKDASREKIVSIASFVVGIVSLFLTAAVCWSLKRRTPNLPSNEDRKQNVSGPYYLLKEQITYQELLEATGNFSESAVIGRGACGTVYKAVMYDGSLIAVKKIKAQGEGSNIDSSFRAEISTLGNVRHRNIVKLYGFCSYQDSNLILYEYMANGSLGKLLHGDKEVCMLDWDARYRIALGAAEGLRYLHCDCKPQIVHRDIKSNNILLDEAMEAHVGDFGLAKLIDISHSKTMSAVAGSYGYIAPEYAFTMKVTEKCDIYSLGVILLELVTGQPPIQPLEKGGDLVNWVRRLMQNAAPQSEIFDSRLDLSSKSTIEEMSLVLKIALFCTSESPLDRPTMREVISMLVDARVSSSSDIPSSPTSETAFDEETTSFKGKIQR</sequence>
<evidence type="ECO:0000256" key="3">
    <source>
        <dbReference type="ARBA" id="ARBA00022527"/>
    </source>
</evidence>
<dbReference type="SMART" id="SM00369">
    <property type="entry name" value="LRR_TYP"/>
    <property type="match status" value="8"/>
</dbReference>
<dbReference type="InterPro" id="IPR001611">
    <property type="entry name" value="Leu-rich_rpt"/>
</dbReference>
<evidence type="ECO:0000256" key="11">
    <source>
        <dbReference type="ARBA" id="ARBA00022777"/>
    </source>
</evidence>
<dbReference type="InterPro" id="IPR011009">
    <property type="entry name" value="Kinase-like_dom_sf"/>
</dbReference>
<dbReference type="GO" id="GO:0004674">
    <property type="term" value="F:protein serine/threonine kinase activity"/>
    <property type="evidence" value="ECO:0007669"/>
    <property type="project" value="UniProtKB-KW"/>
</dbReference>
<evidence type="ECO:0000313" key="22">
    <source>
        <dbReference type="RefSeq" id="XP_020096127.1"/>
    </source>
</evidence>
<keyword evidence="15" id="KW-0675">Receptor</keyword>
<dbReference type="RefSeq" id="XP_020096127.1">
    <property type="nucleotide sequence ID" value="XM_020240538.1"/>
</dbReference>
<dbReference type="SMART" id="SM00220">
    <property type="entry name" value="S_TKc"/>
    <property type="match status" value="1"/>
</dbReference>
<keyword evidence="9" id="KW-0677">Repeat</keyword>